<evidence type="ECO:0000313" key="2">
    <source>
        <dbReference type="Proteomes" id="UP001057402"/>
    </source>
</evidence>
<accession>A0ACB9L3M9</accession>
<gene>
    <name evidence="1" type="ORF">MLD38_039555</name>
</gene>
<proteinExistence type="predicted"/>
<dbReference type="Proteomes" id="UP001057402">
    <property type="component" value="Chromosome 12"/>
</dbReference>
<reference evidence="2" key="1">
    <citation type="journal article" date="2023" name="Front. Plant Sci.">
        <title>Chromosomal-level genome assembly of Melastoma candidum provides insights into trichome evolution.</title>
        <authorList>
            <person name="Zhong Y."/>
            <person name="Wu W."/>
            <person name="Sun C."/>
            <person name="Zou P."/>
            <person name="Liu Y."/>
            <person name="Dai S."/>
            <person name="Zhou R."/>
        </authorList>
    </citation>
    <scope>NUCLEOTIDE SEQUENCE [LARGE SCALE GENOMIC DNA]</scope>
</reference>
<organism evidence="1 2">
    <name type="scientific">Melastoma candidum</name>
    <dbReference type="NCBI Taxonomy" id="119954"/>
    <lineage>
        <taxon>Eukaryota</taxon>
        <taxon>Viridiplantae</taxon>
        <taxon>Streptophyta</taxon>
        <taxon>Embryophyta</taxon>
        <taxon>Tracheophyta</taxon>
        <taxon>Spermatophyta</taxon>
        <taxon>Magnoliopsida</taxon>
        <taxon>eudicotyledons</taxon>
        <taxon>Gunneridae</taxon>
        <taxon>Pentapetalae</taxon>
        <taxon>rosids</taxon>
        <taxon>malvids</taxon>
        <taxon>Myrtales</taxon>
        <taxon>Melastomataceae</taxon>
        <taxon>Melastomatoideae</taxon>
        <taxon>Melastomateae</taxon>
        <taxon>Melastoma</taxon>
    </lineage>
</organism>
<evidence type="ECO:0000313" key="1">
    <source>
        <dbReference type="EMBL" id="KAI4303982.1"/>
    </source>
</evidence>
<protein>
    <submittedName>
        <fullName evidence="1">Uncharacterized protein</fullName>
    </submittedName>
</protein>
<name>A0ACB9L3M9_9MYRT</name>
<comment type="caution">
    <text evidence="1">The sequence shown here is derived from an EMBL/GenBank/DDBJ whole genome shotgun (WGS) entry which is preliminary data.</text>
</comment>
<dbReference type="EMBL" id="CM042891">
    <property type="protein sequence ID" value="KAI4303982.1"/>
    <property type="molecule type" value="Genomic_DNA"/>
</dbReference>
<sequence length="183" mass="20134">MGKKVSMSRASAKIAKKQQAVTSCSTSSLMMKALRPRVYITDVDNFKRLVQELTGNCGVPSTQPVPNNAHLPCPPQLPHDAATAIENGNTVSRVEETLMWDNFEGVLQQEDTLSKYFSGELPGLESSWHLQQIQTYEQQLDNDALLTSEDIEGLLLDVDSLPLWETHVAPDASLCDFIAGGIF</sequence>
<keyword evidence="2" id="KW-1185">Reference proteome</keyword>